<feature type="transmembrane region" description="Helical" evidence="6">
    <location>
        <begin position="153"/>
        <end position="171"/>
    </location>
</feature>
<dbReference type="EMBL" id="CP011112">
    <property type="protein sequence ID" value="AKU14630.1"/>
    <property type="molecule type" value="Genomic_DNA"/>
</dbReference>
<dbReference type="EMBL" id="CP011112">
    <property type="protein sequence ID" value="AKU18487.1"/>
    <property type="molecule type" value="Genomic_DNA"/>
</dbReference>
<evidence type="ECO:0000313" key="9">
    <source>
        <dbReference type="Proteomes" id="UP000066480"/>
    </source>
</evidence>
<sequence>MKAMPISSAPEPTASLCPSGERVLRCRVLATIKALLGLGVTAGALIWGLPRAVGASWSQIGSIIVGIPMWQLFALAALWAIGILSHTIMLSAAMPGLRHRQALLVSQTGAAVANVLPVGGAAGTALNFSMIRRWGFTSFDFARYAMVTNLWDTLFKLGLPVVAVTWLGATAPGQGTLFWIALWSLVMFIAVVVGATVLLRSDRLAHSAGHRAGRVAVRFGRPVEPAAWARRAGEIRWDTAGLVSSAWIRLTTGKVLYVVLQTALLGACLAAVGANINPAVVFAAYAVQQVLSIASITPGAAGVVEVGMAGVLVALGLPAPEAAAGILLYRGFTFALEIPVGGTALVWWLVRGRHLADARRASAPQPAAVAATRAPRPAHPAYAATPRPTYLMYRPAPELALAVD</sequence>
<proteinExistence type="predicted"/>
<keyword evidence="5 6" id="KW-0472">Membrane</keyword>
<accession>A0A0K1JP41</accession>
<feature type="transmembrane region" description="Helical" evidence="6">
    <location>
        <begin position="69"/>
        <end position="90"/>
    </location>
</feature>
<comment type="subcellular location">
    <subcellularLocation>
        <location evidence="1">Cell membrane</location>
        <topology evidence="1">Multi-pass membrane protein</topology>
    </subcellularLocation>
</comment>
<keyword evidence="4 6" id="KW-1133">Transmembrane helix</keyword>
<feature type="transmembrane region" description="Helical" evidence="6">
    <location>
        <begin position="255"/>
        <end position="276"/>
    </location>
</feature>
<dbReference type="PANTHER" id="PTHR39087">
    <property type="entry name" value="UPF0104 MEMBRANE PROTEIN MJ1595"/>
    <property type="match status" value="1"/>
</dbReference>
<gene>
    <name evidence="7" type="ORF">VV02_00040</name>
    <name evidence="8" type="ORF">VV02_25870</name>
</gene>
<dbReference type="KEGG" id="lmoi:VV02_25870"/>
<feature type="transmembrane region" description="Helical" evidence="6">
    <location>
        <begin position="296"/>
        <end position="315"/>
    </location>
</feature>
<evidence type="ECO:0000256" key="4">
    <source>
        <dbReference type="ARBA" id="ARBA00022989"/>
    </source>
</evidence>
<dbReference type="STRING" id="571913.VV02_00040"/>
<evidence type="ECO:0000256" key="6">
    <source>
        <dbReference type="SAM" id="Phobius"/>
    </source>
</evidence>
<evidence type="ECO:0008006" key="10">
    <source>
        <dbReference type="Google" id="ProtNLM"/>
    </source>
</evidence>
<evidence type="ECO:0000313" key="8">
    <source>
        <dbReference type="EMBL" id="AKU18487.1"/>
    </source>
</evidence>
<evidence type="ECO:0000256" key="3">
    <source>
        <dbReference type="ARBA" id="ARBA00022692"/>
    </source>
</evidence>
<name>A0A0K1JP41_9MICO</name>
<evidence type="ECO:0000256" key="1">
    <source>
        <dbReference type="ARBA" id="ARBA00004651"/>
    </source>
</evidence>
<keyword evidence="3 6" id="KW-0812">Transmembrane</keyword>
<evidence type="ECO:0000256" key="5">
    <source>
        <dbReference type="ARBA" id="ARBA00023136"/>
    </source>
</evidence>
<dbReference type="AlphaFoldDB" id="A0A0K1JP41"/>
<keyword evidence="9" id="KW-1185">Reference proteome</keyword>
<reference evidence="8 9" key="1">
    <citation type="submission" date="2015-03" db="EMBL/GenBank/DDBJ databases">
        <title>Luteipulveratus halotolerans sp. nov., a novel actinobacterium (Dermacoccaceae) from Sarawak, Malaysia.</title>
        <authorList>
            <person name="Juboi H."/>
            <person name="Basik A."/>
            <person name="Shamsul S.S."/>
            <person name="Arnold P."/>
            <person name="Schmitt E.K."/>
            <person name="Sanglier J.-J."/>
            <person name="Yeo T."/>
        </authorList>
    </citation>
    <scope>NUCLEOTIDE SEQUENCE [LARGE SCALE GENOMIC DNA]</scope>
    <source>
        <strain evidence="8 9">MN07-A0370</strain>
    </source>
</reference>
<feature type="transmembrane region" description="Helical" evidence="6">
    <location>
        <begin position="177"/>
        <end position="199"/>
    </location>
</feature>
<feature type="transmembrane region" description="Helical" evidence="6">
    <location>
        <begin position="28"/>
        <end position="49"/>
    </location>
</feature>
<organism evidence="8 9">
    <name type="scientific">Luteipulveratus mongoliensis</name>
    <dbReference type="NCBI Taxonomy" id="571913"/>
    <lineage>
        <taxon>Bacteria</taxon>
        <taxon>Bacillati</taxon>
        <taxon>Actinomycetota</taxon>
        <taxon>Actinomycetes</taxon>
        <taxon>Micrococcales</taxon>
        <taxon>Dermacoccaceae</taxon>
        <taxon>Luteipulveratus</taxon>
    </lineage>
</organism>
<dbReference type="GO" id="GO:0005886">
    <property type="term" value="C:plasma membrane"/>
    <property type="evidence" value="ECO:0007669"/>
    <property type="project" value="UniProtKB-SubCell"/>
</dbReference>
<dbReference type="PANTHER" id="PTHR39087:SF2">
    <property type="entry name" value="UPF0104 MEMBRANE PROTEIN MJ1595"/>
    <property type="match status" value="1"/>
</dbReference>
<feature type="transmembrane region" description="Helical" evidence="6">
    <location>
        <begin position="327"/>
        <end position="350"/>
    </location>
</feature>
<keyword evidence="2" id="KW-1003">Cell membrane</keyword>
<dbReference type="InterPro" id="IPR022791">
    <property type="entry name" value="L-PG_synthase/AglD"/>
</dbReference>
<protein>
    <recommendedName>
        <fullName evidence="10">Flippase-like domain-containing protein</fullName>
    </recommendedName>
</protein>
<evidence type="ECO:0000313" key="7">
    <source>
        <dbReference type="EMBL" id="AKU14630.1"/>
    </source>
</evidence>
<evidence type="ECO:0000256" key="2">
    <source>
        <dbReference type="ARBA" id="ARBA00022475"/>
    </source>
</evidence>
<dbReference type="KEGG" id="lmoi:VV02_00040"/>
<dbReference type="Proteomes" id="UP000066480">
    <property type="component" value="Chromosome"/>
</dbReference>
<dbReference type="Pfam" id="PF03706">
    <property type="entry name" value="LPG_synthase_TM"/>
    <property type="match status" value="1"/>
</dbReference>